<protein>
    <submittedName>
        <fullName evidence="3">Nucleolar protein 4</fullName>
    </submittedName>
</protein>
<evidence type="ECO:0000256" key="1">
    <source>
        <dbReference type="SAM" id="MobiDB-lite"/>
    </source>
</evidence>
<reference evidence="3" key="2">
    <citation type="journal article" date="2023" name="BMC Genomics">
        <title>Pest status, molecular evolution, and epigenetic factors derived from the genome assembly of Frankliniella fusca, a thysanopteran phytovirus vector.</title>
        <authorList>
            <person name="Catto M.A."/>
            <person name="Labadie P.E."/>
            <person name="Jacobson A.L."/>
            <person name="Kennedy G.G."/>
            <person name="Srinivasan R."/>
            <person name="Hunt B.G."/>
        </authorList>
    </citation>
    <scope>NUCLEOTIDE SEQUENCE</scope>
    <source>
        <strain evidence="3">PL_HMW_Pooled</strain>
    </source>
</reference>
<keyword evidence="2" id="KW-1133">Transmembrane helix</keyword>
<evidence type="ECO:0000313" key="4">
    <source>
        <dbReference type="Proteomes" id="UP001219518"/>
    </source>
</evidence>
<sequence>MNGYVHPSSGTAGKPIPSRLVHPTRPLVLVFVFVPIPIPVLNFALILFTIPSPSSFEDHAMQSAVLAMTTASASSRLSHSIPAASMAQPLTQPLAQLGPSPAIPTLKQLQDIHTKAKQVPAAAAAANNNNTTANNNNNNNNYKSLAVPPVVLKLTTDAAGAAEQATPKRSYAVSDTVGGGGVSAPSAHESAVKKPRLDAQDADYASNKKGGSGGGASTASSLALPPAPAPPPLLSEAAGGALVLPPPPLPPPHGVLLGMERPPLSSVLQYSPYLGLPLGPPGPGSPLGPLGGPLTALVVPPPRPPSVSSADLTPLRPPSAGPSSSSSSRPSSAGPSSSASSSASPRPRSHPPHASPLRGKHKAIRQQAMEENREGLLDCVKHVPENFQSVLRQHILMQMHLGRTRAAAGHSLLASMSKAEMIASYQPWVILTYGDAAKTKTITLSKYARIVRTLRGEEVNSAENSKFRFWVRSKGFRLGAPEPDGHPRKPADDILGSYGVDTRSGHMYICADEVGHPTHPVDAPPLYVPTGTSKSCFPLAFAPTHVPGGLLRRR</sequence>
<gene>
    <name evidence="3" type="ORF">KUF71_005130</name>
</gene>
<feature type="compositionally biased region" description="Low complexity" evidence="1">
    <location>
        <begin position="321"/>
        <end position="346"/>
    </location>
</feature>
<feature type="compositionally biased region" description="Basic and acidic residues" evidence="1">
    <location>
        <begin position="190"/>
        <end position="199"/>
    </location>
</feature>
<dbReference type="Proteomes" id="UP001219518">
    <property type="component" value="Unassembled WGS sequence"/>
</dbReference>
<proteinExistence type="predicted"/>
<feature type="region of interest" description="Disordered" evidence="1">
    <location>
        <begin position="161"/>
        <end position="233"/>
    </location>
</feature>
<evidence type="ECO:0000256" key="2">
    <source>
        <dbReference type="SAM" id="Phobius"/>
    </source>
</evidence>
<dbReference type="EMBL" id="JAHWGI010001411">
    <property type="protein sequence ID" value="KAK3930396.1"/>
    <property type="molecule type" value="Genomic_DNA"/>
</dbReference>
<feature type="region of interest" description="Disordered" evidence="1">
    <location>
        <begin position="121"/>
        <end position="142"/>
    </location>
</feature>
<evidence type="ECO:0000313" key="3">
    <source>
        <dbReference type="EMBL" id="KAK3930396.1"/>
    </source>
</evidence>
<feature type="region of interest" description="Disordered" evidence="1">
    <location>
        <begin position="284"/>
        <end position="364"/>
    </location>
</feature>
<accession>A0AAE1LRY7</accession>
<keyword evidence="2" id="KW-0472">Membrane</keyword>
<feature type="transmembrane region" description="Helical" evidence="2">
    <location>
        <begin position="27"/>
        <end position="50"/>
    </location>
</feature>
<comment type="caution">
    <text evidence="3">The sequence shown here is derived from an EMBL/GenBank/DDBJ whole genome shotgun (WGS) entry which is preliminary data.</text>
</comment>
<organism evidence="3 4">
    <name type="scientific">Frankliniella fusca</name>
    <dbReference type="NCBI Taxonomy" id="407009"/>
    <lineage>
        <taxon>Eukaryota</taxon>
        <taxon>Metazoa</taxon>
        <taxon>Ecdysozoa</taxon>
        <taxon>Arthropoda</taxon>
        <taxon>Hexapoda</taxon>
        <taxon>Insecta</taxon>
        <taxon>Pterygota</taxon>
        <taxon>Neoptera</taxon>
        <taxon>Paraneoptera</taxon>
        <taxon>Thysanoptera</taxon>
        <taxon>Terebrantia</taxon>
        <taxon>Thripoidea</taxon>
        <taxon>Thripidae</taxon>
        <taxon>Frankliniella</taxon>
    </lineage>
</organism>
<feature type="compositionally biased region" description="Low complexity" evidence="1">
    <location>
        <begin position="121"/>
        <end position="141"/>
    </location>
</feature>
<dbReference type="AlphaFoldDB" id="A0AAE1LRY7"/>
<keyword evidence="2" id="KW-0812">Transmembrane</keyword>
<reference evidence="3" key="1">
    <citation type="submission" date="2021-07" db="EMBL/GenBank/DDBJ databases">
        <authorList>
            <person name="Catto M.A."/>
            <person name="Jacobson A."/>
            <person name="Kennedy G."/>
            <person name="Labadie P."/>
            <person name="Hunt B.G."/>
            <person name="Srinivasan R."/>
        </authorList>
    </citation>
    <scope>NUCLEOTIDE SEQUENCE</scope>
    <source>
        <strain evidence="3">PL_HMW_Pooled</strain>
        <tissue evidence="3">Head</tissue>
    </source>
</reference>
<name>A0AAE1LRY7_9NEOP</name>
<keyword evidence="4" id="KW-1185">Reference proteome</keyword>